<gene>
    <name evidence="1" type="ordered locus">Cfla_1836</name>
</gene>
<organism evidence="1 2">
    <name type="scientific">Cellulomonas flavigena (strain ATCC 482 / DSM 20109 / BCRC 11376 / JCM 18109 / NBRC 3775 / NCIMB 8073 / NRS 134)</name>
    <dbReference type="NCBI Taxonomy" id="446466"/>
    <lineage>
        <taxon>Bacteria</taxon>
        <taxon>Bacillati</taxon>
        <taxon>Actinomycetota</taxon>
        <taxon>Actinomycetes</taxon>
        <taxon>Micrococcales</taxon>
        <taxon>Cellulomonadaceae</taxon>
        <taxon>Cellulomonas</taxon>
    </lineage>
</organism>
<dbReference type="eggNOG" id="COG2522">
    <property type="taxonomic scope" value="Bacteria"/>
</dbReference>
<dbReference type="RefSeq" id="WP_013117067.1">
    <property type="nucleotide sequence ID" value="NC_014151.1"/>
</dbReference>
<dbReference type="Proteomes" id="UP000000849">
    <property type="component" value="Chromosome"/>
</dbReference>
<dbReference type="EMBL" id="CP001964">
    <property type="protein sequence ID" value="ADG74733.1"/>
    <property type="molecule type" value="Genomic_DNA"/>
</dbReference>
<keyword evidence="2" id="KW-1185">Reference proteome</keyword>
<proteinExistence type="predicted"/>
<name>D5UES3_CELFN</name>
<sequence>MFVLTIDQRGSRRSTDRVPELLAALADVPTVRGFERTVGDEVQGVIEDPDVVVDTALRVLRDGGWSVGVGAGPVDEPLPASPREGSGAAFVLAREAVEAAKSRQRPVPLAVRGARPEDAADADAVLVLLASTAARRTDAGWEAVDAARADDDGGQEVVARALGVSQQAVSQRLRTAMWAEEVAARRVAARLLTRAAD</sequence>
<dbReference type="STRING" id="446466.Cfla_1836"/>
<dbReference type="AlphaFoldDB" id="D5UES3"/>
<dbReference type="KEGG" id="cfl:Cfla_1836"/>
<evidence type="ECO:0000313" key="2">
    <source>
        <dbReference type="Proteomes" id="UP000000849"/>
    </source>
</evidence>
<dbReference type="OrthoDB" id="5184241at2"/>
<dbReference type="HOGENOM" id="CLU_077332_1_1_11"/>
<accession>D5UES3</accession>
<evidence type="ECO:0000313" key="1">
    <source>
        <dbReference type="EMBL" id="ADG74733.1"/>
    </source>
</evidence>
<reference evidence="1 2" key="1">
    <citation type="journal article" date="2010" name="Stand. Genomic Sci.">
        <title>Complete genome sequence of Cellulomonas flavigena type strain (134).</title>
        <authorList>
            <person name="Abt B."/>
            <person name="Foster B."/>
            <person name="Lapidus A."/>
            <person name="Clum A."/>
            <person name="Sun H."/>
            <person name="Pukall R."/>
            <person name="Lucas S."/>
            <person name="Glavina Del Rio T."/>
            <person name="Nolan M."/>
            <person name="Tice H."/>
            <person name="Cheng J.F."/>
            <person name="Pitluck S."/>
            <person name="Liolios K."/>
            <person name="Ivanova N."/>
            <person name="Mavromatis K."/>
            <person name="Ovchinnikova G."/>
            <person name="Pati A."/>
            <person name="Goodwin L."/>
            <person name="Chen A."/>
            <person name="Palaniappan K."/>
            <person name="Land M."/>
            <person name="Hauser L."/>
            <person name="Chang Y.J."/>
            <person name="Jeffries C.D."/>
            <person name="Rohde M."/>
            <person name="Goker M."/>
            <person name="Woyke T."/>
            <person name="Bristow J."/>
            <person name="Eisen J.A."/>
            <person name="Markowitz V."/>
            <person name="Hugenholtz P."/>
            <person name="Kyrpides N.C."/>
            <person name="Klenk H.P."/>
        </authorList>
    </citation>
    <scope>NUCLEOTIDE SEQUENCE [LARGE SCALE GENOMIC DNA]</scope>
    <source>
        <strain evidence="2">ATCC 482 / DSM 20109 / BCRC 11376 / JCM 18109 / NBRC 3775 / NCIMB 8073 / NRS 134</strain>
    </source>
</reference>
<protein>
    <submittedName>
        <fullName evidence="1">Uncharacterized protein</fullName>
    </submittedName>
</protein>